<evidence type="ECO:0000256" key="1">
    <source>
        <dbReference type="SAM" id="MobiDB-lite"/>
    </source>
</evidence>
<comment type="caution">
    <text evidence="3">The sequence shown here is derived from an EMBL/GenBank/DDBJ whole genome shotgun (WGS) entry which is preliminary data.</text>
</comment>
<feature type="compositionally biased region" description="Gly residues" evidence="1">
    <location>
        <begin position="283"/>
        <end position="292"/>
    </location>
</feature>
<dbReference type="CDD" id="cd00821">
    <property type="entry name" value="PH"/>
    <property type="match status" value="1"/>
</dbReference>
<feature type="region of interest" description="Disordered" evidence="1">
    <location>
        <begin position="233"/>
        <end position="292"/>
    </location>
</feature>
<proteinExistence type="predicted"/>
<name>A0A9W7DQL2_9STRA</name>
<feature type="compositionally biased region" description="Basic and acidic residues" evidence="1">
    <location>
        <begin position="246"/>
        <end position="257"/>
    </location>
</feature>
<evidence type="ECO:0000313" key="4">
    <source>
        <dbReference type="Proteomes" id="UP001162640"/>
    </source>
</evidence>
<dbReference type="Proteomes" id="UP001162640">
    <property type="component" value="Unassembled WGS sequence"/>
</dbReference>
<dbReference type="AlphaFoldDB" id="A0A9W7DQL2"/>
<evidence type="ECO:0000259" key="2">
    <source>
        <dbReference type="PROSITE" id="PS50003"/>
    </source>
</evidence>
<evidence type="ECO:0000313" key="3">
    <source>
        <dbReference type="EMBL" id="GMH50720.1"/>
    </source>
</evidence>
<protein>
    <recommendedName>
        <fullName evidence="2">PH domain-containing protein</fullName>
    </recommendedName>
</protein>
<dbReference type="EMBL" id="BLQM01000017">
    <property type="protein sequence ID" value="GMH50720.1"/>
    <property type="molecule type" value="Genomic_DNA"/>
</dbReference>
<reference evidence="4" key="1">
    <citation type="journal article" date="2023" name="Commun. Biol.">
        <title>Genome analysis of Parmales, the sister group of diatoms, reveals the evolutionary specialization of diatoms from phago-mixotrophs to photoautotrophs.</title>
        <authorList>
            <person name="Ban H."/>
            <person name="Sato S."/>
            <person name="Yoshikawa S."/>
            <person name="Yamada K."/>
            <person name="Nakamura Y."/>
            <person name="Ichinomiya M."/>
            <person name="Sato N."/>
            <person name="Blanc-Mathieu R."/>
            <person name="Endo H."/>
            <person name="Kuwata A."/>
            <person name="Ogata H."/>
        </authorList>
    </citation>
    <scope>NUCLEOTIDE SEQUENCE [LARGE SCALE GENOMIC DNA]</scope>
</reference>
<dbReference type="Pfam" id="PF00169">
    <property type="entry name" value="PH"/>
    <property type="match status" value="1"/>
</dbReference>
<sequence length="292" mass="32819">MFLEVGAWEVSEKDVKNHAITNAKKLCQAKTDPDTVNKFLVFQNILDTEKCNIVEALRLNALTGGYKRRFFRLTKTSLTYYTKVQSCSYGFVPLDERGCIPINLITRLDVGGEGGILRFGLRMRRIFARVYKLKAMDEEVKETWCSMLKDVMDGKYRTIEDMQRRGGGFGEEEKKEGEEGEKEYKTNLTRLLKMGDDWDELKLMSEEEMLRIKAEQLAKQCNAVTKKYKVKGKLQPGAGMPPPAPNEHKPNEANSMKEKRHMTVVTEAPGGGDTVEEGDAKPGAGGCGCVVS</sequence>
<dbReference type="SMART" id="SM00233">
    <property type="entry name" value="PH"/>
    <property type="match status" value="1"/>
</dbReference>
<accession>A0A9W7DQL2</accession>
<dbReference type="Gene3D" id="2.30.29.30">
    <property type="entry name" value="Pleckstrin-homology domain (PH domain)/Phosphotyrosine-binding domain (PTB)"/>
    <property type="match status" value="1"/>
</dbReference>
<dbReference type="InterPro" id="IPR011993">
    <property type="entry name" value="PH-like_dom_sf"/>
</dbReference>
<dbReference type="SUPFAM" id="SSF50729">
    <property type="entry name" value="PH domain-like"/>
    <property type="match status" value="1"/>
</dbReference>
<gene>
    <name evidence="3" type="ORF">TL16_g00847</name>
</gene>
<organism evidence="3 4">
    <name type="scientific">Triparma laevis f. inornata</name>
    <dbReference type="NCBI Taxonomy" id="1714386"/>
    <lineage>
        <taxon>Eukaryota</taxon>
        <taxon>Sar</taxon>
        <taxon>Stramenopiles</taxon>
        <taxon>Ochrophyta</taxon>
        <taxon>Bolidophyceae</taxon>
        <taxon>Parmales</taxon>
        <taxon>Triparmaceae</taxon>
        <taxon>Triparma</taxon>
    </lineage>
</organism>
<feature type="domain" description="PH" evidence="2">
    <location>
        <begin position="52"/>
        <end position="153"/>
    </location>
</feature>
<dbReference type="InterPro" id="IPR001849">
    <property type="entry name" value="PH_domain"/>
</dbReference>
<dbReference type="PROSITE" id="PS50003">
    <property type="entry name" value="PH_DOMAIN"/>
    <property type="match status" value="1"/>
</dbReference>